<dbReference type="Pfam" id="PF00107">
    <property type="entry name" value="ADH_zinc_N"/>
    <property type="match status" value="1"/>
</dbReference>
<evidence type="ECO:0000256" key="3">
    <source>
        <dbReference type="ARBA" id="ARBA00022833"/>
    </source>
</evidence>
<dbReference type="EMBL" id="LT629765">
    <property type="protein sequence ID" value="SDS77475.1"/>
    <property type="molecule type" value="Genomic_DNA"/>
</dbReference>
<dbReference type="PANTHER" id="PTHR43880">
    <property type="entry name" value="ALCOHOL DEHYDROGENASE"/>
    <property type="match status" value="1"/>
</dbReference>
<evidence type="ECO:0000256" key="2">
    <source>
        <dbReference type="ARBA" id="ARBA00022723"/>
    </source>
</evidence>
<dbReference type="InterPro" id="IPR011032">
    <property type="entry name" value="GroES-like_sf"/>
</dbReference>
<dbReference type="eggNOG" id="COG1062">
    <property type="taxonomic scope" value="Bacteria"/>
</dbReference>
<dbReference type="SUPFAM" id="SSF50129">
    <property type="entry name" value="GroES-like"/>
    <property type="match status" value="2"/>
</dbReference>
<keyword evidence="10" id="KW-1185">Reference proteome</keyword>
<evidence type="ECO:0000256" key="5">
    <source>
        <dbReference type="ARBA" id="ARBA00023027"/>
    </source>
</evidence>
<accession>A0A1H1UY91</accession>
<evidence type="ECO:0000256" key="7">
    <source>
        <dbReference type="SAM" id="Phobius"/>
    </source>
</evidence>
<dbReference type="SMART" id="SM00829">
    <property type="entry name" value="PKS_ER"/>
    <property type="match status" value="1"/>
</dbReference>
<evidence type="ECO:0000256" key="1">
    <source>
        <dbReference type="ARBA" id="ARBA00008072"/>
    </source>
</evidence>
<dbReference type="GO" id="GO:0005829">
    <property type="term" value="C:cytosol"/>
    <property type="evidence" value="ECO:0007669"/>
    <property type="project" value="TreeGrafter"/>
</dbReference>
<dbReference type="AlphaFoldDB" id="A0A1H1UY91"/>
<dbReference type="GO" id="GO:0046294">
    <property type="term" value="P:formaldehyde catabolic process"/>
    <property type="evidence" value="ECO:0007669"/>
    <property type="project" value="TreeGrafter"/>
</dbReference>
<dbReference type="InterPro" id="IPR013149">
    <property type="entry name" value="ADH-like_C"/>
</dbReference>
<dbReference type="GO" id="GO:0008270">
    <property type="term" value="F:zinc ion binding"/>
    <property type="evidence" value="ECO:0007669"/>
    <property type="project" value="InterPro"/>
</dbReference>
<gene>
    <name evidence="9" type="ORF">SAMN04488539_2365</name>
</gene>
<organism evidence="9 10">
    <name type="scientific">Corynebacterium timonense</name>
    <dbReference type="NCBI Taxonomy" id="441500"/>
    <lineage>
        <taxon>Bacteria</taxon>
        <taxon>Bacillati</taxon>
        <taxon>Actinomycetota</taxon>
        <taxon>Actinomycetes</taxon>
        <taxon>Mycobacteriales</taxon>
        <taxon>Corynebacteriaceae</taxon>
        <taxon>Corynebacterium</taxon>
    </lineage>
</organism>
<keyword evidence="2 6" id="KW-0479">Metal-binding</keyword>
<dbReference type="Gene3D" id="3.40.50.720">
    <property type="entry name" value="NAD(P)-binding Rossmann-like Domain"/>
    <property type="match status" value="1"/>
</dbReference>
<dbReference type="InterPro" id="IPR002328">
    <property type="entry name" value="ADH_Zn_CS"/>
</dbReference>
<protein>
    <submittedName>
        <fullName evidence="9">Alcohol dehydrogenase</fullName>
    </submittedName>
</protein>
<sequence>MTTTVARTIQAAVLEHPGAERPYAESKPIVVDELELDAPEGDELLVRITAAGVCHSDLSVVNNDRPRPVPMVLGHEATGVVEQVGPDVEDLKVGDTVVMTFLPRCGHCPGCRSEGKIPCENGARANEAGTLLSGGRRLSRNGEVVQHHIGVSGFATHAVVSRRSVVPVGSDVPPEIAAIFGCAILTGGGAVLNVAKPEPDDTLAVVGLGGVGMAAIITAAAVGVKDIIGIDLQEGKRAQALELGATEVMSPDEAQASGKRFAAVIEAAGHPAALQTAWEITAPGGVTCTVGLPAPGNEIRIDPLKVTTEARHLVGSYLGSAVPSVDIPKYEKLWRDGKLNAEGLISSRIELTDINEAMDRLQDASVLRQIIMFPDPADTDADKE</sequence>
<reference evidence="9 10" key="1">
    <citation type="submission" date="2016-10" db="EMBL/GenBank/DDBJ databases">
        <authorList>
            <person name="de Groot N.N."/>
        </authorList>
    </citation>
    <scope>NUCLEOTIDE SEQUENCE [LARGE SCALE GENOMIC DNA]</scope>
    <source>
        <strain evidence="9 10">DSM 45434</strain>
    </source>
</reference>
<feature type="domain" description="Enoyl reductase (ER)" evidence="8">
    <location>
        <begin position="18"/>
        <end position="372"/>
    </location>
</feature>
<evidence type="ECO:0000313" key="10">
    <source>
        <dbReference type="Proteomes" id="UP000182237"/>
    </source>
</evidence>
<dbReference type="PROSITE" id="PS00059">
    <property type="entry name" value="ADH_ZINC"/>
    <property type="match status" value="1"/>
</dbReference>
<evidence type="ECO:0000256" key="6">
    <source>
        <dbReference type="RuleBase" id="RU361277"/>
    </source>
</evidence>
<dbReference type="GO" id="GO:0051903">
    <property type="term" value="F:S-(hydroxymethyl)glutathione dehydrogenase [NAD(P)+] activity"/>
    <property type="evidence" value="ECO:0007669"/>
    <property type="project" value="TreeGrafter"/>
</dbReference>
<dbReference type="PANTHER" id="PTHR43880:SF12">
    <property type="entry name" value="ALCOHOL DEHYDROGENASE CLASS-3"/>
    <property type="match status" value="1"/>
</dbReference>
<dbReference type="InterPro" id="IPR036291">
    <property type="entry name" value="NAD(P)-bd_dom_sf"/>
</dbReference>
<dbReference type="InterPro" id="IPR013154">
    <property type="entry name" value="ADH-like_N"/>
</dbReference>
<dbReference type="RefSeq" id="WP_019194866.1">
    <property type="nucleotide sequence ID" value="NZ_LT629765.1"/>
</dbReference>
<dbReference type="Gene3D" id="3.90.180.10">
    <property type="entry name" value="Medium-chain alcohol dehydrogenases, catalytic domain"/>
    <property type="match status" value="1"/>
</dbReference>
<keyword evidence="3 6" id="KW-0862">Zinc</keyword>
<feature type="transmembrane region" description="Helical" evidence="7">
    <location>
        <begin position="202"/>
        <end position="224"/>
    </location>
</feature>
<dbReference type="SUPFAM" id="SSF51735">
    <property type="entry name" value="NAD(P)-binding Rossmann-fold domains"/>
    <property type="match status" value="1"/>
</dbReference>
<evidence type="ECO:0000256" key="4">
    <source>
        <dbReference type="ARBA" id="ARBA00023002"/>
    </source>
</evidence>
<keyword evidence="5" id="KW-0520">NAD</keyword>
<dbReference type="Proteomes" id="UP000182237">
    <property type="component" value="Chromosome I"/>
</dbReference>
<evidence type="ECO:0000313" key="9">
    <source>
        <dbReference type="EMBL" id="SDS77475.1"/>
    </source>
</evidence>
<feature type="transmembrane region" description="Helical" evidence="7">
    <location>
        <begin position="176"/>
        <end position="195"/>
    </location>
</feature>
<dbReference type="STRING" id="1203190.GCA_000312345_02082"/>
<keyword evidence="4" id="KW-0560">Oxidoreductase</keyword>
<evidence type="ECO:0000259" key="8">
    <source>
        <dbReference type="SMART" id="SM00829"/>
    </source>
</evidence>
<dbReference type="InterPro" id="IPR020843">
    <property type="entry name" value="ER"/>
</dbReference>
<dbReference type="Pfam" id="PF08240">
    <property type="entry name" value="ADH_N"/>
    <property type="match status" value="1"/>
</dbReference>
<dbReference type="OrthoDB" id="334894at2"/>
<proteinExistence type="inferred from homology"/>
<keyword evidence="7" id="KW-0472">Membrane</keyword>
<name>A0A1H1UY91_9CORY</name>
<comment type="similarity">
    <text evidence="1 6">Belongs to the zinc-containing alcohol dehydrogenase family.</text>
</comment>
<comment type="cofactor">
    <cofactor evidence="6">
        <name>Zn(2+)</name>
        <dbReference type="ChEBI" id="CHEBI:29105"/>
    </cofactor>
</comment>
<keyword evidence="7" id="KW-0812">Transmembrane</keyword>
<keyword evidence="7" id="KW-1133">Transmembrane helix</keyword>